<keyword evidence="2 6" id="KW-0963">Cytoplasm</keyword>
<dbReference type="InterPro" id="IPR029055">
    <property type="entry name" value="Ntn_hydrolases_N"/>
</dbReference>
<dbReference type="GO" id="GO:0006511">
    <property type="term" value="P:ubiquitin-dependent protein catabolic process"/>
    <property type="evidence" value="ECO:0007669"/>
    <property type="project" value="InterPro"/>
</dbReference>
<dbReference type="PROSITE" id="PS51475">
    <property type="entry name" value="PROTEASOME_ALPHA_2"/>
    <property type="match status" value="1"/>
</dbReference>
<dbReference type="Pfam" id="PF00227">
    <property type="entry name" value="Proteasome"/>
    <property type="match status" value="1"/>
</dbReference>
<keyword evidence="6" id="KW-0539">Nucleus</keyword>
<dbReference type="InterPro" id="IPR000426">
    <property type="entry name" value="Proteasome_asu_N"/>
</dbReference>
<dbReference type="CDD" id="cd03755">
    <property type="entry name" value="proteasome_alpha_type_7"/>
    <property type="match status" value="1"/>
</dbReference>
<dbReference type="InterPro" id="IPR001353">
    <property type="entry name" value="Proteasome_sua/b"/>
</dbReference>
<dbReference type="InterPro" id="IPR023332">
    <property type="entry name" value="Proteasome_alpha-type"/>
</dbReference>
<evidence type="ECO:0000313" key="9">
    <source>
        <dbReference type="Proteomes" id="UP000261540"/>
    </source>
</evidence>
<evidence type="ECO:0000256" key="1">
    <source>
        <dbReference type="ARBA" id="ARBA00002000"/>
    </source>
</evidence>
<dbReference type="SUPFAM" id="SSF56235">
    <property type="entry name" value="N-terminal nucleophile aminohydrolases (Ntn hydrolases)"/>
    <property type="match status" value="1"/>
</dbReference>
<dbReference type="SMART" id="SM00948">
    <property type="entry name" value="Proteasome_A_N"/>
    <property type="match status" value="1"/>
</dbReference>
<feature type="domain" description="Proteasome alpha-type subunits" evidence="7">
    <location>
        <begin position="3"/>
        <end position="25"/>
    </location>
</feature>
<evidence type="ECO:0000256" key="2">
    <source>
        <dbReference type="ARBA" id="ARBA00022490"/>
    </source>
</evidence>
<evidence type="ECO:0000256" key="3">
    <source>
        <dbReference type="ARBA" id="ARBA00022942"/>
    </source>
</evidence>
<comment type="function">
    <text evidence="1">The proteasome is a multicatalytic proteinase complex which is characterized by its ability to cleave peptides with Arg, Phe, Tyr, Leu, and Glu adjacent to the leaving group at neutral or slightly basic pH. The proteasome has an ATP-dependent proteolytic activity.</text>
</comment>
<proteinExistence type="inferred from homology"/>
<reference evidence="8" key="2">
    <citation type="submission" date="2025-09" db="UniProtKB">
        <authorList>
            <consortium name="Ensembl"/>
        </authorList>
    </citation>
    <scope>IDENTIFICATION</scope>
</reference>
<evidence type="ECO:0000256" key="4">
    <source>
        <dbReference type="ARBA" id="ARBA00026071"/>
    </source>
</evidence>
<evidence type="ECO:0000313" key="8">
    <source>
        <dbReference type="Ensembl" id="ENSPKIP00000017425.1"/>
    </source>
</evidence>
<dbReference type="GeneTree" id="ENSGT00940000160354"/>
<dbReference type="GO" id="GO:0005737">
    <property type="term" value="C:cytoplasm"/>
    <property type="evidence" value="ECO:0007669"/>
    <property type="project" value="UniProtKB-SubCell"/>
</dbReference>
<keyword evidence="9" id="KW-1185">Reference proteome</keyword>
<dbReference type="Gene3D" id="3.60.20.10">
    <property type="entry name" value="Glutamine Phosphoribosylpyrophosphate, subunit 1, domain 1"/>
    <property type="match status" value="1"/>
</dbReference>
<dbReference type="AlphaFoldDB" id="A0A3B3RHU3"/>
<dbReference type="Pfam" id="PF10584">
    <property type="entry name" value="Proteasome_A_N"/>
    <property type="match status" value="1"/>
</dbReference>
<dbReference type="PANTHER" id="PTHR11599">
    <property type="entry name" value="PROTEASOME SUBUNIT ALPHA/BETA"/>
    <property type="match status" value="1"/>
</dbReference>
<dbReference type="InterPro" id="IPR050115">
    <property type="entry name" value="Proteasome_alpha"/>
</dbReference>
<reference evidence="8" key="1">
    <citation type="submission" date="2025-08" db="UniProtKB">
        <authorList>
            <consortium name="Ensembl"/>
        </authorList>
    </citation>
    <scope>IDENTIFICATION</scope>
</reference>
<dbReference type="Ensembl" id="ENSPKIT00000041937.1">
    <property type="protein sequence ID" value="ENSPKIP00000017425.1"/>
    <property type="gene ID" value="ENSPKIG00000003337.1"/>
</dbReference>
<comment type="subunit">
    <text evidence="4">The 26S proteasome consists of a 20S proteasome core and two 19S regulatory subunits. The 20S proteasome core is composed of 28 subunits that are arranged in four stacked rings, resulting in a barrel-shaped structure. The two end rings are each formed by seven alpha subunits, and the two central rings are each formed by seven beta subunits. The catalytic chamber with the active sites is on the inside of the barrel.</text>
</comment>
<organism evidence="8 9">
    <name type="scientific">Paramormyrops kingsleyae</name>
    <dbReference type="NCBI Taxonomy" id="1676925"/>
    <lineage>
        <taxon>Eukaryota</taxon>
        <taxon>Metazoa</taxon>
        <taxon>Chordata</taxon>
        <taxon>Craniata</taxon>
        <taxon>Vertebrata</taxon>
        <taxon>Euteleostomi</taxon>
        <taxon>Actinopterygii</taxon>
        <taxon>Neopterygii</taxon>
        <taxon>Teleostei</taxon>
        <taxon>Osteoglossocephala</taxon>
        <taxon>Osteoglossomorpha</taxon>
        <taxon>Osteoglossiformes</taxon>
        <taxon>Mormyridae</taxon>
        <taxon>Paramormyrops</taxon>
    </lineage>
</organism>
<dbReference type="GO" id="GO:0019773">
    <property type="term" value="C:proteasome core complex, alpha-subunit complex"/>
    <property type="evidence" value="ECO:0007669"/>
    <property type="project" value="UniProtKB-UniRule"/>
</dbReference>
<keyword evidence="3 5" id="KW-0647">Proteasome</keyword>
<accession>A0A3B3RHU3</accession>
<comment type="similarity">
    <text evidence="5 6">Belongs to the peptidase T1A family.</text>
</comment>
<evidence type="ECO:0000256" key="5">
    <source>
        <dbReference type="PROSITE-ProRule" id="PRU00808"/>
    </source>
</evidence>
<name>A0A3B3RHU3_9TELE</name>
<evidence type="ECO:0000256" key="6">
    <source>
        <dbReference type="RuleBase" id="RU000551"/>
    </source>
</evidence>
<comment type="subcellular location">
    <subcellularLocation>
        <location evidence="6">Cytoplasm</location>
    </subcellularLocation>
    <subcellularLocation>
        <location evidence="6">Nucleus</location>
    </subcellularLocation>
</comment>
<dbReference type="GO" id="GO:0005634">
    <property type="term" value="C:nucleus"/>
    <property type="evidence" value="ECO:0007669"/>
    <property type="project" value="UniProtKB-SubCell"/>
</dbReference>
<dbReference type="FunFam" id="3.60.20.10:FF:000004">
    <property type="entry name" value="Proteasome subunit alpha type-4"/>
    <property type="match status" value="1"/>
</dbReference>
<dbReference type="NCBIfam" id="NF003075">
    <property type="entry name" value="PRK03996.1"/>
    <property type="match status" value="1"/>
</dbReference>
<protein>
    <recommendedName>
        <fullName evidence="6">Proteasome subunit alpha type</fullName>
    </recommendedName>
</protein>
<evidence type="ECO:0000259" key="7">
    <source>
        <dbReference type="PROSITE" id="PS00388"/>
    </source>
</evidence>
<dbReference type="Proteomes" id="UP000261540">
    <property type="component" value="Unplaced"/>
</dbReference>
<dbReference type="PROSITE" id="PS00388">
    <property type="entry name" value="PROTEASOME_ALPHA_1"/>
    <property type="match status" value="1"/>
</dbReference>
<sequence>MSYDRAITVFSPDGHLFQVEYAQEAVKKGSTAVGVRGKNIVVLGVEKKSVAKLQDDRTVRKICALDDNVFMAFAGLTADARIVINRARVECQSHRLTVEDPVTVEYITRFISSIKQRYTQSNGRRPFGISALIMGFDFDGMPKLYQTDPSGTYHAWKANAIGRSAKTVREFLEKNYEEEDMESDEKTIKLAIKALLELLSAEEIELHVSEIEKEKEESEKKKKKA</sequence>